<dbReference type="PANTHER" id="PTHR43867:SF2">
    <property type="entry name" value="CELLULOSE SYNTHASE CATALYTIC SUBUNIT A [UDP-FORMING]"/>
    <property type="match status" value="1"/>
</dbReference>
<keyword evidence="5 7" id="KW-1133">Transmembrane helix</keyword>
<dbReference type="SUPFAM" id="SSF53448">
    <property type="entry name" value="Nucleotide-diphospho-sugar transferases"/>
    <property type="match status" value="1"/>
</dbReference>
<dbReference type="NCBIfam" id="NF011307">
    <property type="entry name" value="PRK14716.1-5"/>
    <property type="match status" value="1"/>
</dbReference>
<evidence type="ECO:0000256" key="4">
    <source>
        <dbReference type="ARBA" id="ARBA00022692"/>
    </source>
</evidence>
<evidence type="ECO:0000313" key="9">
    <source>
        <dbReference type="Proteomes" id="UP001367771"/>
    </source>
</evidence>
<dbReference type="GO" id="GO:0016740">
    <property type="term" value="F:transferase activity"/>
    <property type="evidence" value="ECO:0007669"/>
    <property type="project" value="UniProtKB-KW"/>
</dbReference>
<keyword evidence="2" id="KW-0328">Glycosyltransferase</keyword>
<gene>
    <name evidence="8" type="ORF">V8201_11550</name>
</gene>
<comment type="caution">
    <text evidence="8">The sequence shown here is derived from an EMBL/GenBank/DDBJ whole genome shotgun (WGS) entry which is preliminary data.</text>
</comment>
<feature type="transmembrane region" description="Helical" evidence="7">
    <location>
        <begin position="336"/>
        <end position="361"/>
    </location>
</feature>
<comment type="subcellular location">
    <subcellularLocation>
        <location evidence="1">Membrane</location>
        <topology evidence="1">Multi-pass membrane protein</topology>
    </subcellularLocation>
</comment>
<feature type="transmembrane region" description="Helical" evidence="7">
    <location>
        <begin position="409"/>
        <end position="427"/>
    </location>
</feature>
<evidence type="ECO:0000256" key="3">
    <source>
        <dbReference type="ARBA" id="ARBA00022679"/>
    </source>
</evidence>
<evidence type="ECO:0000256" key="5">
    <source>
        <dbReference type="ARBA" id="ARBA00022989"/>
    </source>
</evidence>
<dbReference type="RefSeq" id="WP_271299672.1">
    <property type="nucleotide sequence ID" value="NZ_JBBBDM010000004.1"/>
</dbReference>
<feature type="transmembrane region" description="Helical" evidence="7">
    <location>
        <begin position="373"/>
        <end position="397"/>
    </location>
</feature>
<keyword evidence="9" id="KW-1185">Reference proteome</keyword>
<name>A0ABU8H437_9SPHN</name>
<dbReference type="PANTHER" id="PTHR43867">
    <property type="entry name" value="CELLULOSE SYNTHASE CATALYTIC SUBUNIT A [UDP-FORMING]"/>
    <property type="match status" value="1"/>
</dbReference>
<dbReference type="Pfam" id="PF13641">
    <property type="entry name" value="Glyco_tranf_2_3"/>
    <property type="match status" value="1"/>
</dbReference>
<sequence length="452" mass="49433">MNSLDGAARESMLFASVGLLLGGIDDLAVDLCFLLCWMARYRVADRSVATLPPPAKMIVATFVAAWQEAAVIEAMLATASSRLDDANCRIFVGVYPNDPDTIRAAAAAAVRDARIRVVIGAHAGPTTKADCLNSLWVALCRDDADTGRHTDAVIIHDAEDVVHRAELRVFSALLPDHAVVQLPVLPLVRHGSWVSGHYADEFAYAHGVQQPVRALLGAPLPLAGTGCAMTTAILAAIAAERSGRPFDTMSLTEDYELGLRVSASGRGVCFARLRDPVDGSLVAVRAYFPEQFMAAVRQKARWMTGIALAGWDRIGWGRPHALIDHWMRMRDRRGPIAVIVLTAAYLAVLLLSITTSLHWIAAIPDDGRHIAMWLWWATTALFGWRLLMRMACTASAYGWGEAWRAVPRFFFANAVMLVAALLALRRYQQWLCGSAPVWDKTSHRFPELEQGG</sequence>
<protein>
    <submittedName>
        <fullName evidence="8">Glycosyl transferase family protein</fullName>
    </submittedName>
</protein>
<evidence type="ECO:0000256" key="6">
    <source>
        <dbReference type="ARBA" id="ARBA00023136"/>
    </source>
</evidence>
<proteinExistence type="predicted"/>
<dbReference type="Proteomes" id="UP001367771">
    <property type="component" value="Unassembled WGS sequence"/>
</dbReference>
<evidence type="ECO:0000256" key="2">
    <source>
        <dbReference type="ARBA" id="ARBA00022676"/>
    </source>
</evidence>
<keyword evidence="4 7" id="KW-0812">Transmembrane</keyword>
<dbReference type="Gene3D" id="3.90.550.10">
    <property type="entry name" value="Spore Coat Polysaccharide Biosynthesis Protein SpsA, Chain A"/>
    <property type="match status" value="1"/>
</dbReference>
<dbReference type="InterPro" id="IPR050321">
    <property type="entry name" value="Glycosyltr_2/OpgH_subfam"/>
</dbReference>
<keyword evidence="6 7" id="KW-0472">Membrane</keyword>
<evidence type="ECO:0000313" key="8">
    <source>
        <dbReference type="EMBL" id="MEI5687714.1"/>
    </source>
</evidence>
<organism evidence="8 9">
    <name type="scientific">Sphingomonas kyungheensis</name>
    <dbReference type="NCBI Taxonomy" id="1069987"/>
    <lineage>
        <taxon>Bacteria</taxon>
        <taxon>Pseudomonadati</taxon>
        <taxon>Pseudomonadota</taxon>
        <taxon>Alphaproteobacteria</taxon>
        <taxon>Sphingomonadales</taxon>
        <taxon>Sphingomonadaceae</taxon>
        <taxon>Sphingomonas</taxon>
    </lineage>
</organism>
<dbReference type="InterPro" id="IPR029044">
    <property type="entry name" value="Nucleotide-diphossugar_trans"/>
</dbReference>
<feature type="transmembrane region" description="Helical" evidence="7">
    <location>
        <begin position="12"/>
        <end position="37"/>
    </location>
</feature>
<evidence type="ECO:0000256" key="1">
    <source>
        <dbReference type="ARBA" id="ARBA00004141"/>
    </source>
</evidence>
<accession>A0ABU8H437</accession>
<keyword evidence="3 8" id="KW-0808">Transferase</keyword>
<reference evidence="8 9" key="1">
    <citation type="journal article" date="2013" name="Int. J. Syst. Evol. Microbiol.">
        <title>Sphingomonas kyungheensis sp. nov., a bacterium with ginsenoside-converting activity isolated from soil of a ginseng field.</title>
        <authorList>
            <person name="Son H.M."/>
            <person name="Yang J.E."/>
            <person name="Park Y."/>
            <person name="Han C.K."/>
            <person name="Kim S.G."/>
            <person name="Kook M."/>
            <person name="Yi T.H."/>
        </authorList>
    </citation>
    <scope>NUCLEOTIDE SEQUENCE [LARGE SCALE GENOMIC DNA]</scope>
    <source>
        <strain evidence="8 9">LMG 26582</strain>
    </source>
</reference>
<evidence type="ECO:0000256" key="7">
    <source>
        <dbReference type="SAM" id="Phobius"/>
    </source>
</evidence>
<dbReference type="EMBL" id="JBBBDM010000004">
    <property type="protein sequence ID" value="MEI5687714.1"/>
    <property type="molecule type" value="Genomic_DNA"/>
</dbReference>